<dbReference type="STRING" id="7574.A0A1S3K5A5"/>
<dbReference type="InterPro" id="IPR014756">
    <property type="entry name" value="Ig_E-set"/>
</dbReference>
<protein>
    <submittedName>
        <fullName evidence="5">Arrestin domain-containing protein 3</fullName>
    </submittedName>
</protein>
<gene>
    <name evidence="5" type="primary">LOC106178699</name>
</gene>
<dbReference type="OMA" id="FCCLCCG"/>
<accession>A0A1S3K5A5</accession>
<dbReference type="Pfam" id="PF00339">
    <property type="entry name" value="Arrestin_N"/>
    <property type="match status" value="1"/>
</dbReference>
<feature type="domain" description="Arrestin C-terminal-like" evidence="3">
    <location>
        <begin position="181"/>
        <end position="311"/>
    </location>
</feature>
<proteinExistence type="inferred from homology"/>
<sequence length="391" mass="43326">MGKLNVFAISLPNQYAVYHAGEVVQGHVLVELNEPMKMRGVRIELKGFAYVHWTEQHTTHTGKSSHTTTRHYSATENYFHHIITLFGKGPNDRGDDPTLPAGSHTFPFSFQLPHGLPSSFEGDWGHVRYSMLGTIDKPWKFDHHTKRAFTVLSVLDLNTRPDAAMGMEGQNSKTLCCLCCASGPITAKISIPKKGYVPGETIHVTAEVNNHSSRKMDRVMFVLRQSIAFHATTKTRYSSKNVLNIVKGEVAPGDSEAWRNETIIIPPIPPSELVGCRIIDIQYYMCIVVDPSGPAFDLEVPLEILVGTVPLRTTYPQYGFGANYNTVYSSNQPPPPLPVQPSAPPTDAAVPPPPSYSACVFGAVDIKDDADNEYTKGDLQYTPVYTYYDRI</sequence>
<dbReference type="SUPFAM" id="SSF81296">
    <property type="entry name" value="E set domains"/>
    <property type="match status" value="2"/>
</dbReference>
<dbReference type="SMART" id="SM01017">
    <property type="entry name" value="Arrestin_C"/>
    <property type="match status" value="1"/>
</dbReference>
<dbReference type="InterPro" id="IPR050357">
    <property type="entry name" value="Arrestin_domain-protein"/>
</dbReference>
<dbReference type="Proteomes" id="UP000085678">
    <property type="component" value="Unplaced"/>
</dbReference>
<reference evidence="5" key="1">
    <citation type="submission" date="2025-08" db="UniProtKB">
        <authorList>
            <consortium name="RefSeq"/>
        </authorList>
    </citation>
    <scope>IDENTIFICATION</scope>
    <source>
        <tissue evidence="5">Gonads</tissue>
    </source>
</reference>
<dbReference type="InParanoid" id="A0A1S3K5A5"/>
<dbReference type="InterPro" id="IPR011022">
    <property type="entry name" value="Arrestin_C-like"/>
</dbReference>
<dbReference type="KEGG" id="lak:106178699"/>
<dbReference type="Pfam" id="PF02752">
    <property type="entry name" value="Arrestin_C"/>
    <property type="match status" value="1"/>
</dbReference>
<name>A0A1S3K5A5_LINAN</name>
<dbReference type="FunCoup" id="A0A1S3K5A5">
    <property type="interactions" value="747"/>
</dbReference>
<comment type="similarity">
    <text evidence="1">Belongs to the arrestin family.</text>
</comment>
<keyword evidence="4" id="KW-1185">Reference proteome</keyword>
<dbReference type="InterPro" id="IPR011021">
    <property type="entry name" value="Arrestin-like_N"/>
</dbReference>
<evidence type="ECO:0000259" key="3">
    <source>
        <dbReference type="SMART" id="SM01017"/>
    </source>
</evidence>
<dbReference type="GO" id="GO:0005737">
    <property type="term" value="C:cytoplasm"/>
    <property type="evidence" value="ECO:0007669"/>
    <property type="project" value="TreeGrafter"/>
</dbReference>
<dbReference type="Gene3D" id="2.60.40.640">
    <property type="match status" value="2"/>
</dbReference>
<dbReference type="PANTHER" id="PTHR11188">
    <property type="entry name" value="ARRESTIN DOMAIN CONTAINING PROTEIN"/>
    <property type="match status" value="1"/>
</dbReference>
<dbReference type="RefSeq" id="XP_013417446.1">
    <property type="nucleotide sequence ID" value="XM_013561992.1"/>
</dbReference>
<evidence type="ECO:0000256" key="2">
    <source>
        <dbReference type="SAM" id="MobiDB-lite"/>
    </source>
</evidence>
<dbReference type="PANTHER" id="PTHR11188:SF176">
    <property type="entry name" value="ARRESTIN DOMAIN-CONTAINING PROTEIN 1"/>
    <property type="match status" value="1"/>
</dbReference>
<dbReference type="AlphaFoldDB" id="A0A1S3K5A5"/>
<evidence type="ECO:0000313" key="4">
    <source>
        <dbReference type="Proteomes" id="UP000085678"/>
    </source>
</evidence>
<dbReference type="GeneID" id="106178699"/>
<feature type="region of interest" description="Disordered" evidence="2">
    <location>
        <begin position="331"/>
        <end position="351"/>
    </location>
</feature>
<evidence type="ECO:0000313" key="5">
    <source>
        <dbReference type="RefSeq" id="XP_013417446.1"/>
    </source>
</evidence>
<feature type="compositionally biased region" description="Pro residues" evidence="2">
    <location>
        <begin position="332"/>
        <end position="351"/>
    </location>
</feature>
<evidence type="ECO:0000256" key="1">
    <source>
        <dbReference type="ARBA" id="ARBA00005298"/>
    </source>
</evidence>
<dbReference type="GO" id="GO:0015031">
    <property type="term" value="P:protein transport"/>
    <property type="evidence" value="ECO:0007669"/>
    <property type="project" value="TreeGrafter"/>
</dbReference>
<organism evidence="4 5">
    <name type="scientific">Lingula anatina</name>
    <name type="common">Brachiopod</name>
    <name type="synonym">Lingula unguis</name>
    <dbReference type="NCBI Taxonomy" id="7574"/>
    <lineage>
        <taxon>Eukaryota</taxon>
        <taxon>Metazoa</taxon>
        <taxon>Spiralia</taxon>
        <taxon>Lophotrochozoa</taxon>
        <taxon>Brachiopoda</taxon>
        <taxon>Linguliformea</taxon>
        <taxon>Lingulata</taxon>
        <taxon>Lingulida</taxon>
        <taxon>Linguloidea</taxon>
        <taxon>Lingulidae</taxon>
        <taxon>Lingula</taxon>
    </lineage>
</organism>
<dbReference type="InterPro" id="IPR014752">
    <property type="entry name" value="Arrestin-like_C"/>
</dbReference>
<dbReference type="OrthoDB" id="2333384at2759"/>